<feature type="repeat" description="WD" evidence="5">
    <location>
        <begin position="294"/>
        <end position="335"/>
    </location>
</feature>
<dbReference type="InterPro" id="IPR019775">
    <property type="entry name" value="WD40_repeat_CS"/>
</dbReference>
<protein>
    <recommendedName>
        <fullName evidence="9">WD40 repeat-like protein</fullName>
    </recommendedName>
</protein>
<dbReference type="GO" id="GO:0003714">
    <property type="term" value="F:transcription corepressor activity"/>
    <property type="evidence" value="ECO:0007669"/>
    <property type="project" value="InterPro"/>
</dbReference>
<dbReference type="SUPFAM" id="SSF50978">
    <property type="entry name" value="WD40 repeat-like"/>
    <property type="match status" value="1"/>
</dbReference>
<dbReference type="InterPro" id="IPR020472">
    <property type="entry name" value="WD40_PAC1"/>
</dbReference>
<dbReference type="Gene3D" id="1.20.960.30">
    <property type="match status" value="1"/>
</dbReference>
<evidence type="ECO:0000313" key="8">
    <source>
        <dbReference type="Proteomes" id="UP000054018"/>
    </source>
</evidence>
<accession>A0A0D0A738</accession>
<dbReference type="InterPro" id="IPR001680">
    <property type="entry name" value="WD40_rpt"/>
</dbReference>
<feature type="compositionally biased region" description="Basic and acidic residues" evidence="6">
    <location>
        <begin position="129"/>
        <end position="141"/>
    </location>
</feature>
<keyword evidence="2 5" id="KW-0853">WD repeat</keyword>
<dbReference type="EMBL" id="KN833687">
    <property type="protein sequence ID" value="KIK30292.1"/>
    <property type="molecule type" value="Genomic_DNA"/>
</dbReference>
<dbReference type="Gene3D" id="2.130.10.10">
    <property type="entry name" value="YVTN repeat-like/Quinoprotein amine dehydrogenase"/>
    <property type="match status" value="1"/>
</dbReference>
<gene>
    <name evidence="7" type="ORF">PISMIDRAFT_88141</name>
</gene>
<dbReference type="InterPro" id="IPR036322">
    <property type="entry name" value="WD40_repeat_dom_sf"/>
</dbReference>
<evidence type="ECO:0000256" key="6">
    <source>
        <dbReference type="SAM" id="MobiDB-lite"/>
    </source>
</evidence>
<dbReference type="SMART" id="SM00320">
    <property type="entry name" value="WD40"/>
    <property type="match status" value="7"/>
</dbReference>
<dbReference type="PANTHER" id="PTHR22846:SF2">
    <property type="entry name" value="F-BOX-LIKE_WD REPEAT-CONTAINING PROTEIN EBI"/>
    <property type="match status" value="1"/>
</dbReference>
<dbReference type="PROSITE" id="PS50896">
    <property type="entry name" value="LISH"/>
    <property type="match status" value="1"/>
</dbReference>
<dbReference type="PRINTS" id="PR00320">
    <property type="entry name" value="GPROTEINBRPT"/>
</dbReference>
<dbReference type="InterPro" id="IPR006594">
    <property type="entry name" value="LisH"/>
</dbReference>
<proteinExistence type="predicted"/>
<keyword evidence="8" id="KW-1185">Reference proteome</keyword>
<evidence type="ECO:0000256" key="2">
    <source>
        <dbReference type="ARBA" id="ARBA00022574"/>
    </source>
</evidence>
<reference evidence="8" key="2">
    <citation type="submission" date="2015-01" db="EMBL/GenBank/DDBJ databases">
        <title>Evolutionary Origins and Diversification of the Mycorrhizal Mutualists.</title>
        <authorList>
            <consortium name="DOE Joint Genome Institute"/>
            <consortium name="Mycorrhizal Genomics Consortium"/>
            <person name="Kohler A."/>
            <person name="Kuo A."/>
            <person name="Nagy L.G."/>
            <person name="Floudas D."/>
            <person name="Copeland A."/>
            <person name="Barry K.W."/>
            <person name="Cichocki N."/>
            <person name="Veneault-Fourrey C."/>
            <person name="LaButti K."/>
            <person name="Lindquist E.A."/>
            <person name="Lipzen A."/>
            <person name="Lundell T."/>
            <person name="Morin E."/>
            <person name="Murat C."/>
            <person name="Riley R."/>
            <person name="Ohm R."/>
            <person name="Sun H."/>
            <person name="Tunlid A."/>
            <person name="Henrissat B."/>
            <person name="Grigoriev I.V."/>
            <person name="Hibbett D.S."/>
            <person name="Martin F."/>
        </authorList>
    </citation>
    <scope>NUCLEOTIDE SEQUENCE [LARGE SCALE GENOMIC DNA]</scope>
    <source>
        <strain evidence="8">441</strain>
    </source>
</reference>
<evidence type="ECO:0008006" key="9">
    <source>
        <dbReference type="Google" id="ProtNLM"/>
    </source>
</evidence>
<dbReference type="PROSITE" id="PS00678">
    <property type="entry name" value="WD_REPEATS_1"/>
    <property type="match status" value="3"/>
</dbReference>
<dbReference type="CDD" id="cd00200">
    <property type="entry name" value="WD40"/>
    <property type="match status" value="1"/>
</dbReference>
<dbReference type="PROSITE" id="PS50294">
    <property type="entry name" value="WD_REPEATS_REGION"/>
    <property type="match status" value="5"/>
</dbReference>
<organism evidence="7 8">
    <name type="scientific">Pisolithus microcarpus 441</name>
    <dbReference type="NCBI Taxonomy" id="765257"/>
    <lineage>
        <taxon>Eukaryota</taxon>
        <taxon>Fungi</taxon>
        <taxon>Dikarya</taxon>
        <taxon>Basidiomycota</taxon>
        <taxon>Agaricomycotina</taxon>
        <taxon>Agaricomycetes</taxon>
        <taxon>Agaricomycetidae</taxon>
        <taxon>Boletales</taxon>
        <taxon>Sclerodermatineae</taxon>
        <taxon>Pisolithaceae</taxon>
        <taxon>Pisolithus</taxon>
    </lineage>
</organism>
<dbReference type="InterPro" id="IPR045183">
    <property type="entry name" value="Ebi-like"/>
</dbReference>
<feature type="region of interest" description="Disordered" evidence="6">
    <location>
        <begin position="97"/>
        <end position="153"/>
    </location>
</feature>
<feature type="repeat" description="WD" evidence="5">
    <location>
        <begin position="472"/>
        <end position="513"/>
    </location>
</feature>
<dbReference type="PANTHER" id="PTHR22846">
    <property type="entry name" value="WD40 REPEAT PROTEIN"/>
    <property type="match status" value="1"/>
</dbReference>
<evidence type="ECO:0000313" key="7">
    <source>
        <dbReference type="EMBL" id="KIK30292.1"/>
    </source>
</evidence>
<feature type="repeat" description="WD" evidence="5">
    <location>
        <begin position="197"/>
        <end position="231"/>
    </location>
</feature>
<evidence type="ECO:0000256" key="3">
    <source>
        <dbReference type="ARBA" id="ARBA00022737"/>
    </source>
</evidence>
<dbReference type="AlphaFoldDB" id="A0A0D0A738"/>
<dbReference type="Proteomes" id="UP000054018">
    <property type="component" value="Unassembled WGS sequence"/>
</dbReference>
<dbReference type="PROSITE" id="PS50082">
    <property type="entry name" value="WD_REPEATS_2"/>
    <property type="match status" value="5"/>
</dbReference>
<dbReference type="InterPro" id="IPR015943">
    <property type="entry name" value="WD40/YVTN_repeat-like_dom_sf"/>
</dbReference>
<dbReference type="GO" id="GO:0006357">
    <property type="term" value="P:regulation of transcription by RNA polymerase II"/>
    <property type="evidence" value="ECO:0007669"/>
    <property type="project" value="TreeGrafter"/>
</dbReference>
<dbReference type="SMART" id="SM00667">
    <property type="entry name" value="LisH"/>
    <property type="match status" value="1"/>
</dbReference>
<feature type="repeat" description="WD" evidence="5">
    <location>
        <begin position="425"/>
        <end position="471"/>
    </location>
</feature>
<dbReference type="GO" id="GO:0000118">
    <property type="term" value="C:histone deacetylase complex"/>
    <property type="evidence" value="ECO:0007669"/>
    <property type="project" value="TreeGrafter"/>
</dbReference>
<keyword evidence="3" id="KW-0677">Repeat</keyword>
<dbReference type="OrthoDB" id="1367865at2759"/>
<name>A0A0D0A738_9AGAM</name>
<reference evidence="7 8" key="1">
    <citation type="submission" date="2014-04" db="EMBL/GenBank/DDBJ databases">
        <authorList>
            <consortium name="DOE Joint Genome Institute"/>
            <person name="Kuo A."/>
            <person name="Kohler A."/>
            <person name="Costa M.D."/>
            <person name="Nagy L.G."/>
            <person name="Floudas D."/>
            <person name="Copeland A."/>
            <person name="Barry K.W."/>
            <person name="Cichocki N."/>
            <person name="Veneault-Fourrey C."/>
            <person name="LaButti K."/>
            <person name="Lindquist E.A."/>
            <person name="Lipzen A."/>
            <person name="Lundell T."/>
            <person name="Morin E."/>
            <person name="Murat C."/>
            <person name="Sun H."/>
            <person name="Tunlid A."/>
            <person name="Henrissat B."/>
            <person name="Grigoriev I.V."/>
            <person name="Hibbett D.S."/>
            <person name="Martin F."/>
            <person name="Nordberg H.P."/>
            <person name="Cantor M.N."/>
            <person name="Hua S.X."/>
        </authorList>
    </citation>
    <scope>NUCLEOTIDE SEQUENCE [LARGE SCALE GENOMIC DNA]</scope>
    <source>
        <strain evidence="7 8">441</strain>
    </source>
</reference>
<comment type="subcellular location">
    <subcellularLocation>
        <location evidence="1">Nucleus</location>
    </subcellularLocation>
</comment>
<evidence type="ECO:0000256" key="4">
    <source>
        <dbReference type="ARBA" id="ARBA00023242"/>
    </source>
</evidence>
<dbReference type="Pfam" id="PF00400">
    <property type="entry name" value="WD40"/>
    <property type="match status" value="6"/>
</dbReference>
<dbReference type="STRING" id="765257.A0A0D0A738"/>
<dbReference type="HOGENOM" id="CLU_007609_1_1_1"/>
<dbReference type="Pfam" id="PF08513">
    <property type="entry name" value="LisH"/>
    <property type="match status" value="1"/>
</dbReference>
<evidence type="ECO:0000256" key="1">
    <source>
        <dbReference type="ARBA" id="ARBA00004123"/>
    </source>
</evidence>
<keyword evidence="4" id="KW-0539">Nucleus</keyword>
<evidence type="ECO:0000256" key="5">
    <source>
        <dbReference type="PROSITE-ProRule" id="PRU00221"/>
    </source>
</evidence>
<feature type="repeat" description="WD" evidence="5">
    <location>
        <begin position="378"/>
        <end position="412"/>
    </location>
</feature>
<sequence>MAGPMTITAEEVNCLIHAYFQDSGFQHSAFTLRMEGRLDNSHHIKKHIPRGELVELLSKALLYSEVEAHWKEDGLANNCKNRFSLLEHHVCLFDSDEQPHPSAQPNGSSYLPVVGDTKSKRKSVTPSSEDGHVEKRARREDDDSESAMAVDGASTPKTIPKEVKSLVELQPSFTEGVIKKHKTKGATLPKSEAVSVLRAHESEVFVASWNPASPGSLITGARDATIMYWDIPTNSWDGSAVPSLPPTSKISLTNSTKADLTSLDWNKDGTLVAIGSLDSVLRICNASGETYMIDDHHKGPIFAAKFSPSGQWIVTASLDNTSCVWDVKDRRLHRQYRNHGEACCLDVDWIDDSIFVTSGGDCLAHIVSLSGTKPIQTLKGHTAELTMVKCNPSRTRLVSGSDDATARVWNLEAILLDKAPTPIVLKGHTKCLTSVKWCPNTVPETHELVATASFDMTARLWDSSTGDCLRVLMDHTKPVYSLSFSPEGFQLATGGGDGYLHLYDVKTGDKVWSWSGGVRLGIFEIDWKKWGDTSRIALATEHRAVVIVDPTKLHGVRTT</sequence>